<name>A0A9W6SCF0_9ACTN</name>
<keyword evidence="3" id="KW-1185">Reference proteome</keyword>
<dbReference type="RefSeq" id="WP_285584296.1">
    <property type="nucleotide sequence ID" value="NZ_BSTJ01000016.1"/>
</dbReference>
<evidence type="ECO:0000313" key="2">
    <source>
        <dbReference type="EMBL" id="GLY92250.1"/>
    </source>
</evidence>
<protein>
    <submittedName>
        <fullName evidence="2">Uncharacterized protein</fullName>
    </submittedName>
</protein>
<evidence type="ECO:0000313" key="3">
    <source>
        <dbReference type="Proteomes" id="UP001165074"/>
    </source>
</evidence>
<evidence type="ECO:0000313" key="1">
    <source>
        <dbReference type="EMBL" id="GLY80749.1"/>
    </source>
</evidence>
<gene>
    <name evidence="1" type="ORF">Airi01_090160</name>
    <name evidence="2" type="ORF">Airi02_101780</name>
</gene>
<reference evidence="1" key="1">
    <citation type="submission" date="2023-03" db="EMBL/GenBank/DDBJ databases">
        <title>Actinoallomurus iriomotensis NBRC 103681.</title>
        <authorList>
            <person name="Ichikawa N."/>
            <person name="Sato H."/>
            <person name="Tonouchi N."/>
        </authorList>
    </citation>
    <scope>NUCLEOTIDE SEQUENCE</scope>
    <source>
        <strain evidence="1">NBRC 103681</strain>
    </source>
</reference>
<sequence length="112" mass="12466">MTENTEPNRYVNYGKLLTAAEGAANTAHSLRRHTDDLTDGCISAAAGHEAFDWHKTLLALHAACHQDVHDHATDIHGYYDRLTETHHNSKHGEHGAEGYVNRLRGSMPLQEL</sequence>
<dbReference type="AlphaFoldDB" id="A0A9W6SCF0"/>
<dbReference type="EMBL" id="BSTK01000026">
    <property type="protein sequence ID" value="GLY92250.1"/>
    <property type="molecule type" value="Genomic_DNA"/>
</dbReference>
<dbReference type="EMBL" id="BSTJ01000016">
    <property type="protein sequence ID" value="GLY80749.1"/>
    <property type="molecule type" value="Genomic_DNA"/>
</dbReference>
<reference evidence="2" key="2">
    <citation type="submission" date="2023-03" db="EMBL/GenBank/DDBJ databases">
        <title>Actinoallomurus iriomotensis NBRC 103684.</title>
        <authorList>
            <person name="Ichikawa N."/>
            <person name="Sato H."/>
            <person name="Tonouchi N."/>
        </authorList>
    </citation>
    <scope>NUCLEOTIDE SEQUENCE</scope>
    <source>
        <strain evidence="2">NBRC 103684</strain>
    </source>
</reference>
<organism evidence="2 3">
    <name type="scientific">Actinoallomurus iriomotensis</name>
    <dbReference type="NCBI Taxonomy" id="478107"/>
    <lineage>
        <taxon>Bacteria</taxon>
        <taxon>Bacillati</taxon>
        <taxon>Actinomycetota</taxon>
        <taxon>Actinomycetes</taxon>
        <taxon>Streptosporangiales</taxon>
        <taxon>Thermomonosporaceae</taxon>
        <taxon>Actinoallomurus</taxon>
    </lineage>
</organism>
<accession>A0A9W6SCF0</accession>
<dbReference type="Proteomes" id="UP001165135">
    <property type="component" value="Unassembled WGS sequence"/>
</dbReference>
<proteinExistence type="predicted"/>
<dbReference type="Proteomes" id="UP001165074">
    <property type="component" value="Unassembled WGS sequence"/>
</dbReference>
<comment type="caution">
    <text evidence="2">The sequence shown here is derived from an EMBL/GenBank/DDBJ whole genome shotgun (WGS) entry which is preliminary data.</text>
</comment>